<dbReference type="GO" id="GO:0035556">
    <property type="term" value="P:intracellular signal transduction"/>
    <property type="evidence" value="ECO:0007669"/>
    <property type="project" value="InterPro"/>
</dbReference>
<feature type="domain" description="DEP" evidence="2">
    <location>
        <begin position="13"/>
        <end position="82"/>
    </location>
</feature>
<dbReference type="PANTHER" id="PTHR16206">
    <property type="entry name" value="DEP DOMAIN-CONTAINING"/>
    <property type="match status" value="1"/>
</dbReference>
<evidence type="ECO:0000259" key="2">
    <source>
        <dbReference type="PROSITE" id="PS50186"/>
    </source>
</evidence>
<name>A0A7J7IY68_BUGNE</name>
<dbReference type="SUPFAM" id="SSF48350">
    <property type="entry name" value="GTPase activation domain, GAP"/>
    <property type="match status" value="1"/>
</dbReference>
<dbReference type="AlphaFoldDB" id="A0A7J7IY68"/>
<feature type="region of interest" description="Disordered" evidence="1">
    <location>
        <begin position="303"/>
        <end position="327"/>
    </location>
</feature>
<dbReference type="InterPro" id="IPR036390">
    <property type="entry name" value="WH_DNA-bd_sf"/>
</dbReference>
<dbReference type="EMBL" id="VXIV02003274">
    <property type="protein sequence ID" value="KAF6018810.1"/>
    <property type="molecule type" value="Genomic_DNA"/>
</dbReference>
<dbReference type="Pfam" id="PF00610">
    <property type="entry name" value="DEP"/>
    <property type="match status" value="1"/>
</dbReference>
<dbReference type="Proteomes" id="UP000593567">
    <property type="component" value="Unassembled WGS sequence"/>
</dbReference>
<gene>
    <name evidence="3" type="ORF">EB796_022886</name>
</gene>
<dbReference type="PROSITE" id="PS50186">
    <property type="entry name" value="DEP"/>
    <property type="match status" value="1"/>
</dbReference>
<dbReference type="OrthoDB" id="524326at2759"/>
<organism evidence="3 4">
    <name type="scientific">Bugula neritina</name>
    <name type="common">Brown bryozoan</name>
    <name type="synonym">Sertularia neritina</name>
    <dbReference type="NCBI Taxonomy" id="10212"/>
    <lineage>
        <taxon>Eukaryota</taxon>
        <taxon>Metazoa</taxon>
        <taxon>Spiralia</taxon>
        <taxon>Lophotrochozoa</taxon>
        <taxon>Bryozoa</taxon>
        <taxon>Gymnolaemata</taxon>
        <taxon>Cheilostomatida</taxon>
        <taxon>Flustrina</taxon>
        <taxon>Buguloidea</taxon>
        <taxon>Bugulidae</taxon>
        <taxon>Bugula</taxon>
    </lineage>
</organism>
<dbReference type="Gene3D" id="1.10.555.10">
    <property type="entry name" value="Rho GTPase activation protein"/>
    <property type="match status" value="1"/>
</dbReference>
<dbReference type="SMART" id="SM00049">
    <property type="entry name" value="DEP"/>
    <property type="match status" value="1"/>
</dbReference>
<evidence type="ECO:0000313" key="3">
    <source>
        <dbReference type="EMBL" id="KAF6018810.1"/>
    </source>
</evidence>
<sequence length="842" mass="96504">MPIGRHWKQLRPYDDCFVASEAVDWLFEVLQHRHDSSPKLTRSQVLKLLQKFHRSNYIVDVRGHKYDSEVFEENGRLFRFVALSPIKTPQWPRMKTVSMPRDPPYVAGLDKVKTGDIFQEPGSSSKLTTLKPTENKENASRQELHPVQANGKQMVKESNVDVLWKTTVLRWLEDTLLIDCIQNTSALKYQYVKHNMTVLHKNGYVTGFKREDLPPAWIITAMRYLDRWPEQDGTSPNYEGFEKDVFGMIKEYFDSLKTPLIPFDFYLLLLEVFKLATASQPSPIESKITRVLHVSETTPKLRRSLPAQKPGSYLNNSETAAPIHPPRHSYEGAGIRASIPHRDMMVVYDEQPRPTKSLHHPSLSERNMKRWSTAALNDSYKDAVDINGKQSRATHKGVCKSLDKKSRDYNSRAVPCQPPGNMPRSVSMSRLLAGPKVETAFVGDDAYTVYHHMSRSSHRTNYQKPTYVPRAQSVYNLYDDQTRTSDTHTLVKTSNLASTRAKSERCVAAALPCNQLNSGDHSPHLYSQNNQRNPLSVANELQQKQLYNSELGQRSAHQPNPTSYQDTGSIRLQCHSSPYALEDSAMHYGLFQENEQRLTKSLQLILLFLPPSNRRVLHMVLRLLHKLSKNKQLVLDENKSNKALVIASFRCSILRAENARDEDIGVSSKLLRHLVDFYDDILAVPTYLKQDIERQIIKENEANKPKAPCPVVLRSRTNLNEEQDKSHQLLEVPPKAVDRLGITPNKVFCKQVTSEEYKTQATQIFDSSMKDLLNNIVGDTKMSAKEKTRKLKQFERMYPKIFAEKFPTQESLKRAIDDCERRQPKIRPALLPGPKSLLKKLR</sequence>
<comment type="caution">
    <text evidence="3">The sequence shown here is derived from an EMBL/GenBank/DDBJ whole genome shotgun (WGS) entry which is preliminary data.</text>
</comment>
<keyword evidence="4" id="KW-1185">Reference proteome</keyword>
<dbReference type="PANTHER" id="PTHR16206:SF4">
    <property type="entry name" value="PROTEIN LET-99"/>
    <property type="match status" value="1"/>
</dbReference>
<dbReference type="SUPFAM" id="SSF46785">
    <property type="entry name" value="Winged helix' DNA-binding domain"/>
    <property type="match status" value="1"/>
</dbReference>
<dbReference type="InterPro" id="IPR036388">
    <property type="entry name" value="WH-like_DNA-bd_sf"/>
</dbReference>
<feature type="region of interest" description="Disordered" evidence="1">
    <location>
        <begin position="403"/>
        <end position="425"/>
    </location>
</feature>
<protein>
    <submittedName>
        <fullName evidence="3">DEPDC1</fullName>
    </submittedName>
</protein>
<dbReference type="Gene3D" id="1.10.10.10">
    <property type="entry name" value="Winged helix-like DNA-binding domain superfamily/Winged helix DNA-binding domain"/>
    <property type="match status" value="1"/>
</dbReference>
<proteinExistence type="predicted"/>
<evidence type="ECO:0000256" key="1">
    <source>
        <dbReference type="SAM" id="MobiDB-lite"/>
    </source>
</evidence>
<evidence type="ECO:0000313" key="4">
    <source>
        <dbReference type="Proteomes" id="UP000593567"/>
    </source>
</evidence>
<accession>A0A7J7IY68</accession>
<dbReference type="InterPro" id="IPR000591">
    <property type="entry name" value="DEP_dom"/>
</dbReference>
<dbReference type="InterPro" id="IPR008936">
    <property type="entry name" value="Rho_GTPase_activation_prot"/>
</dbReference>
<reference evidence="3" key="1">
    <citation type="submission" date="2020-06" db="EMBL/GenBank/DDBJ databases">
        <title>Draft genome of Bugula neritina, a colonial animal packing powerful symbionts and potential medicines.</title>
        <authorList>
            <person name="Rayko M."/>
        </authorList>
    </citation>
    <scope>NUCLEOTIDE SEQUENCE [LARGE SCALE GENOMIC DNA]</scope>
    <source>
        <strain evidence="3">Kwan_BN1</strain>
    </source>
</reference>